<dbReference type="GO" id="GO:0016746">
    <property type="term" value="F:acyltransferase activity"/>
    <property type="evidence" value="ECO:0007669"/>
    <property type="project" value="UniProtKB-KW"/>
</dbReference>
<dbReference type="CDD" id="cd04301">
    <property type="entry name" value="NAT_SF"/>
    <property type="match status" value="1"/>
</dbReference>
<evidence type="ECO:0000313" key="5">
    <source>
        <dbReference type="Proteomes" id="UP001595823"/>
    </source>
</evidence>
<dbReference type="EMBL" id="JBHSDK010000010">
    <property type="protein sequence ID" value="MFC4334925.1"/>
    <property type="molecule type" value="Genomic_DNA"/>
</dbReference>
<dbReference type="PANTHER" id="PTHR43877:SF1">
    <property type="entry name" value="ACETYLTRANSFERASE"/>
    <property type="match status" value="1"/>
</dbReference>
<keyword evidence="2 4" id="KW-0012">Acyltransferase</keyword>
<keyword evidence="1 4" id="KW-0808">Transferase</keyword>
<name>A0ABV8TWU9_9ACTN</name>
<dbReference type="InterPro" id="IPR050832">
    <property type="entry name" value="Bact_Acetyltransf"/>
</dbReference>
<dbReference type="Proteomes" id="UP001595823">
    <property type="component" value="Unassembled WGS sequence"/>
</dbReference>
<proteinExistence type="predicted"/>
<organism evidence="4 5">
    <name type="scientific">Salininema proteolyticum</name>
    <dbReference type="NCBI Taxonomy" id="1607685"/>
    <lineage>
        <taxon>Bacteria</taxon>
        <taxon>Bacillati</taxon>
        <taxon>Actinomycetota</taxon>
        <taxon>Actinomycetes</taxon>
        <taxon>Glycomycetales</taxon>
        <taxon>Glycomycetaceae</taxon>
        <taxon>Salininema</taxon>
    </lineage>
</organism>
<dbReference type="PROSITE" id="PS51186">
    <property type="entry name" value="GNAT"/>
    <property type="match status" value="1"/>
</dbReference>
<dbReference type="InterPro" id="IPR000182">
    <property type="entry name" value="GNAT_dom"/>
</dbReference>
<dbReference type="Pfam" id="PF00583">
    <property type="entry name" value="Acetyltransf_1"/>
    <property type="match status" value="1"/>
</dbReference>
<evidence type="ECO:0000259" key="3">
    <source>
        <dbReference type="PROSITE" id="PS51186"/>
    </source>
</evidence>
<gene>
    <name evidence="4" type="ORF">ACFPET_06920</name>
</gene>
<dbReference type="SUPFAM" id="SSF55729">
    <property type="entry name" value="Acyl-CoA N-acyltransferases (Nat)"/>
    <property type="match status" value="1"/>
</dbReference>
<reference evidence="5" key="1">
    <citation type="journal article" date="2019" name="Int. J. Syst. Evol. Microbiol.">
        <title>The Global Catalogue of Microorganisms (GCM) 10K type strain sequencing project: providing services to taxonomists for standard genome sequencing and annotation.</title>
        <authorList>
            <consortium name="The Broad Institute Genomics Platform"/>
            <consortium name="The Broad Institute Genome Sequencing Center for Infectious Disease"/>
            <person name="Wu L."/>
            <person name="Ma J."/>
        </authorList>
    </citation>
    <scope>NUCLEOTIDE SEQUENCE [LARGE SCALE GENOMIC DNA]</scope>
    <source>
        <strain evidence="5">IBRC-M 10908</strain>
    </source>
</reference>
<comment type="caution">
    <text evidence="4">The sequence shown here is derived from an EMBL/GenBank/DDBJ whole genome shotgun (WGS) entry which is preliminary data.</text>
</comment>
<accession>A0ABV8TWU9</accession>
<sequence>MRIEERQPAAMADEDLRRWREVLNAMTESDMPGEPRWTDDHMRDYLENTVPGSHRRLLVAVEDGDFLGHCVLTTLTDKETAIVEISTRPRARGKGVGRALLAAAADVAESCQCEVMVTEVIATTPAVGFYNHLGFTIADLEHRHLLPWDGIDWEYMETAAKRIAAGYELRYFPGSVPPSYADSYADVKAHLHTPEAPVVSLPEWRPSAEADQLATAFSTLRRRGMRPHIMVAINERTDEVVGLTELVVSSQRPTRADQYDTVVARGHRSYGLTMTMKAALLLELRHREPRLEDVQTWTAPEAHDMNWVNGQLGFVHDVNWYDYEISISDLKSRLA</sequence>
<evidence type="ECO:0000313" key="4">
    <source>
        <dbReference type="EMBL" id="MFC4334925.1"/>
    </source>
</evidence>
<dbReference type="RefSeq" id="WP_380619098.1">
    <property type="nucleotide sequence ID" value="NZ_JBHSDK010000010.1"/>
</dbReference>
<dbReference type="InterPro" id="IPR016181">
    <property type="entry name" value="Acyl_CoA_acyltransferase"/>
</dbReference>
<protein>
    <submittedName>
        <fullName evidence="4">GNAT family N-acetyltransferase</fullName>
        <ecNumber evidence="4">2.3.-.-</ecNumber>
    </submittedName>
</protein>
<evidence type="ECO:0000256" key="1">
    <source>
        <dbReference type="ARBA" id="ARBA00022679"/>
    </source>
</evidence>
<evidence type="ECO:0000256" key="2">
    <source>
        <dbReference type="ARBA" id="ARBA00023315"/>
    </source>
</evidence>
<dbReference type="EC" id="2.3.-.-" evidence="4"/>
<feature type="domain" description="N-acetyltransferase" evidence="3">
    <location>
        <begin position="1"/>
        <end position="158"/>
    </location>
</feature>
<dbReference type="Gene3D" id="3.40.630.30">
    <property type="match status" value="1"/>
</dbReference>
<keyword evidence="5" id="KW-1185">Reference proteome</keyword>
<dbReference type="PANTHER" id="PTHR43877">
    <property type="entry name" value="AMINOALKYLPHOSPHONATE N-ACETYLTRANSFERASE-RELATED-RELATED"/>
    <property type="match status" value="1"/>
</dbReference>